<evidence type="ECO:0000256" key="2">
    <source>
        <dbReference type="ARBA" id="ARBA00006175"/>
    </source>
</evidence>
<dbReference type="GO" id="GO:0015250">
    <property type="term" value="F:water channel activity"/>
    <property type="evidence" value="ECO:0007669"/>
    <property type="project" value="TreeGrafter"/>
</dbReference>
<keyword evidence="3 7" id="KW-0813">Transport</keyword>
<sequence length="335" mass="35158">MKVRLAWIIGMSSIILSDALTLFKPLGKNLYNARTSTPLSSQIKVSSSLDEKNSPPTNTLPFRPSFLRLRGGDGTASVSSSKALAREMLAELLGTFFIVFIGTGSVSSAIFTDSLVGLFQIASVWIIAVTIAICTTASISGAHLNPAISIAFAMVRPSKSFNWEKVLPYSVSQCLGAVLGSWLNFGVYGSSIAAFEAKNGIVRGAASGIASAKAFGEYFASPVTTLTAFLAESVGTAILAFVIFALTHPKNDTMKSGFVPPLIGLTVGGLIAVFAPLTQAGFNPARDFGPRIVAWFAGWKTVAFRSSWLYIVAPIVGAIVGAALADRVLYADGGD</sequence>
<evidence type="ECO:0000313" key="9">
    <source>
        <dbReference type="EMBL" id="CAE0722608.1"/>
    </source>
</evidence>
<dbReference type="PANTHER" id="PTHR43829">
    <property type="entry name" value="AQUAPORIN OR AQUAGLYCEROPORIN RELATED"/>
    <property type="match status" value="1"/>
</dbReference>
<keyword evidence="4 7" id="KW-0812">Transmembrane</keyword>
<dbReference type="PRINTS" id="PR00783">
    <property type="entry name" value="MINTRINSICP"/>
</dbReference>
<evidence type="ECO:0000256" key="5">
    <source>
        <dbReference type="ARBA" id="ARBA00022989"/>
    </source>
</evidence>
<dbReference type="EMBL" id="HBIX01021958">
    <property type="protein sequence ID" value="CAE0722608.1"/>
    <property type="molecule type" value="Transcribed_RNA"/>
</dbReference>
<dbReference type="InterPro" id="IPR000425">
    <property type="entry name" value="MIP"/>
</dbReference>
<evidence type="ECO:0000256" key="8">
    <source>
        <dbReference type="SAM" id="Phobius"/>
    </source>
</evidence>
<dbReference type="GO" id="GO:0015254">
    <property type="term" value="F:glycerol channel activity"/>
    <property type="evidence" value="ECO:0007669"/>
    <property type="project" value="TreeGrafter"/>
</dbReference>
<dbReference type="SUPFAM" id="SSF81338">
    <property type="entry name" value="Aquaporin-like"/>
    <property type="match status" value="1"/>
</dbReference>
<feature type="transmembrane region" description="Helical" evidence="8">
    <location>
        <begin position="166"/>
        <end position="185"/>
    </location>
</feature>
<feature type="transmembrane region" description="Helical" evidence="8">
    <location>
        <begin position="117"/>
        <end position="145"/>
    </location>
</feature>
<dbReference type="InterPro" id="IPR022357">
    <property type="entry name" value="MIP_CS"/>
</dbReference>
<feature type="transmembrane region" description="Helical" evidence="8">
    <location>
        <begin position="89"/>
        <end position="111"/>
    </location>
</feature>
<comment type="subcellular location">
    <subcellularLocation>
        <location evidence="1">Membrane</location>
        <topology evidence="1">Multi-pass membrane protein</topology>
    </subcellularLocation>
</comment>
<keyword evidence="5 8" id="KW-1133">Transmembrane helix</keyword>
<feature type="transmembrane region" description="Helical" evidence="8">
    <location>
        <begin position="6"/>
        <end position="23"/>
    </location>
</feature>
<dbReference type="InterPro" id="IPR050363">
    <property type="entry name" value="MIP/Aquaporin"/>
</dbReference>
<name>A0A7S4APX8_9STRA</name>
<dbReference type="CDD" id="cd00333">
    <property type="entry name" value="MIP"/>
    <property type="match status" value="1"/>
</dbReference>
<evidence type="ECO:0000256" key="7">
    <source>
        <dbReference type="RuleBase" id="RU000477"/>
    </source>
</evidence>
<comment type="similarity">
    <text evidence="2 7">Belongs to the MIP/aquaporin (TC 1.A.8) family.</text>
</comment>
<evidence type="ECO:0008006" key="10">
    <source>
        <dbReference type="Google" id="ProtNLM"/>
    </source>
</evidence>
<dbReference type="AlphaFoldDB" id="A0A7S4APX8"/>
<feature type="transmembrane region" description="Helical" evidence="8">
    <location>
        <begin position="308"/>
        <end position="330"/>
    </location>
</feature>
<feature type="transmembrane region" description="Helical" evidence="8">
    <location>
        <begin position="226"/>
        <end position="246"/>
    </location>
</feature>
<dbReference type="Gene3D" id="1.20.1080.10">
    <property type="entry name" value="Glycerol uptake facilitator protein"/>
    <property type="match status" value="1"/>
</dbReference>
<evidence type="ECO:0000256" key="1">
    <source>
        <dbReference type="ARBA" id="ARBA00004141"/>
    </source>
</evidence>
<keyword evidence="6 8" id="KW-0472">Membrane</keyword>
<feature type="transmembrane region" description="Helical" evidence="8">
    <location>
        <begin position="258"/>
        <end position="277"/>
    </location>
</feature>
<evidence type="ECO:0000256" key="6">
    <source>
        <dbReference type="ARBA" id="ARBA00023136"/>
    </source>
</evidence>
<protein>
    <recommendedName>
        <fullName evidence="10">Aquaporin</fullName>
    </recommendedName>
</protein>
<evidence type="ECO:0000256" key="4">
    <source>
        <dbReference type="ARBA" id="ARBA00022692"/>
    </source>
</evidence>
<dbReference type="PANTHER" id="PTHR43829:SF9">
    <property type="entry name" value="AQUAPORIN-9"/>
    <property type="match status" value="1"/>
</dbReference>
<dbReference type="Pfam" id="PF00230">
    <property type="entry name" value="MIP"/>
    <property type="match status" value="1"/>
</dbReference>
<organism evidence="9">
    <name type="scientific">Pseudo-nitzschia australis</name>
    <dbReference type="NCBI Taxonomy" id="44445"/>
    <lineage>
        <taxon>Eukaryota</taxon>
        <taxon>Sar</taxon>
        <taxon>Stramenopiles</taxon>
        <taxon>Ochrophyta</taxon>
        <taxon>Bacillariophyta</taxon>
        <taxon>Bacillariophyceae</taxon>
        <taxon>Bacillariophycidae</taxon>
        <taxon>Bacillariales</taxon>
        <taxon>Bacillariaceae</taxon>
        <taxon>Pseudo-nitzschia</taxon>
    </lineage>
</organism>
<dbReference type="GO" id="GO:0005886">
    <property type="term" value="C:plasma membrane"/>
    <property type="evidence" value="ECO:0007669"/>
    <property type="project" value="TreeGrafter"/>
</dbReference>
<dbReference type="PROSITE" id="PS00221">
    <property type="entry name" value="MIP"/>
    <property type="match status" value="1"/>
</dbReference>
<dbReference type="InterPro" id="IPR023271">
    <property type="entry name" value="Aquaporin-like"/>
</dbReference>
<accession>A0A7S4APX8</accession>
<gene>
    <name evidence="9" type="ORF">PAUS00366_LOCUS15364</name>
</gene>
<proteinExistence type="inferred from homology"/>
<reference evidence="9" key="1">
    <citation type="submission" date="2021-01" db="EMBL/GenBank/DDBJ databases">
        <authorList>
            <person name="Corre E."/>
            <person name="Pelletier E."/>
            <person name="Niang G."/>
            <person name="Scheremetjew M."/>
            <person name="Finn R."/>
            <person name="Kale V."/>
            <person name="Holt S."/>
            <person name="Cochrane G."/>
            <person name="Meng A."/>
            <person name="Brown T."/>
            <person name="Cohen L."/>
        </authorList>
    </citation>
    <scope>NUCLEOTIDE SEQUENCE</scope>
    <source>
        <strain evidence="9">10249 10 AB</strain>
    </source>
</reference>
<evidence type="ECO:0000256" key="3">
    <source>
        <dbReference type="ARBA" id="ARBA00022448"/>
    </source>
</evidence>